<keyword evidence="3" id="KW-0378">Hydrolase</keyword>
<evidence type="ECO:0000313" key="3">
    <source>
        <dbReference type="EMBL" id="KAK7237641.1"/>
    </source>
</evidence>
<name>A0ABR1FSS9_AURAN</name>
<dbReference type="SUPFAM" id="SSF53474">
    <property type="entry name" value="alpha/beta-Hydrolases"/>
    <property type="match status" value="1"/>
</dbReference>
<dbReference type="PANTHER" id="PTHR11487:SF0">
    <property type="entry name" value="S-ACYL FATTY ACID SYNTHASE THIOESTERASE, MEDIUM CHAIN"/>
    <property type="match status" value="1"/>
</dbReference>
<dbReference type="GO" id="GO:0016787">
    <property type="term" value="F:hydrolase activity"/>
    <property type="evidence" value="ECO:0007669"/>
    <property type="project" value="UniProtKB-KW"/>
</dbReference>
<proteinExistence type="inferred from homology"/>
<evidence type="ECO:0000259" key="2">
    <source>
        <dbReference type="Pfam" id="PF00975"/>
    </source>
</evidence>
<sequence length="323" mass="34562">MNDVVLGPWVVRSAAAQKAPRATRKLTVVAIAQAGTGAGGWHGHGWHDALPPGVELWPVELPGRGSRMDERAFGAMRPLVYALADGLAPLLDGPYVVVGHSFGAWVAYELAQERWRRGETVPEKVYVSGNRAPSLAGAEHDADALAPELHGLRGGAFWAAFERRYGANPQLAVPAIRDFVEDLLLADFRCLETYRPLRGDPPLPVALAACGAKGDDRYGRDQLAAWARSCAAYEEVWFETTHEPWGTPHRYLLDAPGPLQRYLRADLEASVLPNVVAQNAVPPHPNAAARADDAPGSGACAYAALVAGLVAVYAATLYLPGTV</sequence>
<keyword evidence="4" id="KW-1185">Reference proteome</keyword>
<dbReference type="Proteomes" id="UP001363151">
    <property type="component" value="Unassembled WGS sequence"/>
</dbReference>
<accession>A0ABR1FSS9</accession>
<feature type="domain" description="Thioesterase" evidence="2">
    <location>
        <begin position="39"/>
        <end position="231"/>
    </location>
</feature>
<dbReference type="InterPro" id="IPR029058">
    <property type="entry name" value="AB_hydrolase_fold"/>
</dbReference>
<dbReference type="Pfam" id="PF00975">
    <property type="entry name" value="Thioesterase"/>
    <property type="match status" value="1"/>
</dbReference>
<reference evidence="3 4" key="1">
    <citation type="submission" date="2024-03" db="EMBL/GenBank/DDBJ databases">
        <title>Aureococcus anophagefferens CCMP1851 and Kratosvirus quantuckense: Draft genome of a second virus-susceptible host strain in the model system.</title>
        <authorList>
            <person name="Chase E."/>
            <person name="Truchon A.R."/>
            <person name="Schepens W."/>
            <person name="Wilhelm S.W."/>
        </authorList>
    </citation>
    <scope>NUCLEOTIDE SEQUENCE [LARGE SCALE GENOMIC DNA]</scope>
    <source>
        <strain evidence="3 4">CCMP1851</strain>
    </source>
</reference>
<dbReference type="InterPro" id="IPR012223">
    <property type="entry name" value="TEII"/>
</dbReference>
<dbReference type="PANTHER" id="PTHR11487">
    <property type="entry name" value="THIOESTERASE"/>
    <property type="match status" value="1"/>
</dbReference>
<dbReference type="InterPro" id="IPR001031">
    <property type="entry name" value="Thioesterase"/>
</dbReference>
<dbReference type="EMBL" id="JBBJCI010000248">
    <property type="protein sequence ID" value="KAK7237641.1"/>
    <property type="molecule type" value="Genomic_DNA"/>
</dbReference>
<protein>
    <submittedName>
        <fullName evidence="3">Dodecanoyl-[acyl-carrier-protein] hydrolase</fullName>
    </submittedName>
</protein>
<evidence type="ECO:0000256" key="1">
    <source>
        <dbReference type="ARBA" id="ARBA00007169"/>
    </source>
</evidence>
<evidence type="ECO:0000313" key="4">
    <source>
        <dbReference type="Proteomes" id="UP001363151"/>
    </source>
</evidence>
<comment type="caution">
    <text evidence="3">The sequence shown here is derived from an EMBL/GenBank/DDBJ whole genome shotgun (WGS) entry which is preliminary data.</text>
</comment>
<organism evidence="3 4">
    <name type="scientific">Aureococcus anophagefferens</name>
    <name type="common">Harmful bloom alga</name>
    <dbReference type="NCBI Taxonomy" id="44056"/>
    <lineage>
        <taxon>Eukaryota</taxon>
        <taxon>Sar</taxon>
        <taxon>Stramenopiles</taxon>
        <taxon>Ochrophyta</taxon>
        <taxon>Pelagophyceae</taxon>
        <taxon>Pelagomonadales</taxon>
        <taxon>Pelagomonadaceae</taxon>
        <taxon>Aureococcus</taxon>
    </lineage>
</organism>
<comment type="similarity">
    <text evidence="1">Belongs to the thioesterase family.</text>
</comment>
<dbReference type="Gene3D" id="3.40.50.1820">
    <property type="entry name" value="alpha/beta hydrolase"/>
    <property type="match status" value="1"/>
</dbReference>
<gene>
    <name evidence="3" type="primary">OLAH</name>
    <name evidence="3" type="ORF">SO694_00098088</name>
</gene>